<dbReference type="RefSeq" id="WP_092638165.1">
    <property type="nucleotide sequence ID" value="NZ_FNID01000005.1"/>
</dbReference>
<sequence>MRKKRRNLLIIIGCCFAILLTGCASIHTNTTSIQMSYSGFDGTKTKDICLNFDENQLKISGSITMSDGKVRLYVSVKDTGEELYSQEYSVGYNGKVNIDIGNLQENKALVLGLDATNAKDLKLDLIAKQTLIRDPEKPSCHEVHW</sequence>
<dbReference type="Proteomes" id="UP000199182">
    <property type="component" value="Unassembled WGS sequence"/>
</dbReference>
<name>A0A1G9W436_9FIRM</name>
<reference evidence="2 3" key="1">
    <citation type="submission" date="2016-10" db="EMBL/GenBank/DDBJ databases">
        <authorList>
            <person name="de Groot N.N."/>
        </authorList>
    </citation>
    <scope>NUCLEOTIDE SEQUENCE [LARGE SCALE GENOMIC DNA]</scope>
    <source>
        <strain evidence="2 3">CGMCC 1.5012</strain>
    </source>
</reference>
<dbReference type="OrthoDB" id="2890370at2"/>
<proteinExistence type="predicted"/>
<accession>A0A1G9W436</accession>
<keyword evidence="1" id="KW-0732">Signal</keyword>
<feature type="signal peptide" evidence="1">
    <location>
        <begin position="1"/>
        <end position="26"/>
    </location>
</feature>
<protein>
    <submittedName>
        <fullName evidence="2">Uncharacterized protein</fullName>
    </submittedName>
</protein>
<keyword evidence="3" id="KW-1185">Reference proteome</keyword>
<feature type="chain" id="PRO_5011609627" evidence="1">
    <location>
        <begin position="27"/>
        <end position="145"/>
    </location>
</feature>
<evidence type="ECO:0000313" key="3">
    <source>
        <dbReference type="Proteomes" id="UP000199182"/>
    </source>
</evidence>
<evidence type="ECO:0000256" key="1">
    <source>
        <dbReference type="SAM" id="SignalP"/>
    </source>
</evidence>
<gene>
    <name evidence="2" type="ORF">SAMN05192585_10530</name>
</gene>
<dbReference type="AlphaFoldDB" id="A0A1G9W436"/>
<organism evidence="2 3">
    <name type="scientific">Acetanaerobacterium elongatum</name>
    <dbReference type="NCBI Taxonomy" id="258515"/>
    <lineage>
        <taxon>Bacteria</taxon>
        <taxon>Bacillati</taxon>
        <taxon>Bacillota</taxon>
        <taxon>Clostridia</taxon>
        <taxon>Eubacteriales</taxon>
        <taxon>Oscillospiraceae</taxon>
        <taxon>Acetanaerobacterium</taxon>
    </lineage>
</organism>
<dbReference type="STRING" id="258515.SAMN05192585_10530"/>
<dbReference type="PROSITE" id="PS51257">
    <property type="entry name" value="PROKAR_LIPOPROTEIN"/>
    <property type="match status" value="1"/>
</dbReference>
<evidence type="ECO:0000313" key="2">
    <source>
        <dbReference type="EMBL" id="SDM78941.1"/>
    </source>
</evidence>
<dbReference type="EMBL" id="FNID01000005">
    <property type="protein sequence ID" value="SDM78941.1"/>
    <property type="molecule type" value="Genomic_DNA"/>
</dbReference>